<keyword evidence="1" id="KW-0472">Membrane</keyword>
<dbReference type="Proteomes" id="UP000077315">
    <property type="component" value="Unassembled WGS sequence"/>
</dbReference>
<dbReference type="VEuPathDB" id="FungiDB:PHYBLDRAFT_172283"/>
<dbReference type="GeneID" id="28997671"/>
<dbReference type="InParanoid" id="A0A163D938"/>
<gene>
    <name evidence="2" type="ORF">PHYBLDRAFT_172283</name>
</gene>
<keyword evidence="3" id="KW-1185">Reference proteome</keyword>
<proteinExistence type="predicted"/>
<keyword evidence="1" id="KW-0812">Transmembrane</keyword>
<evidence type="ECO:0000313" key="3">
    <source>
        <dbReference type="Proteomes" id="UP000077315"/>
    </source>
</evidence>
<evidence type="ECO:0000313" key="2">
    <source>
        <dbReference type="EMBL" id="OAD69650.1"/>
    </source>
</evidence>
<sequence length="153" mass="17556">MVEILLREKTLDFKRSIELFLLVELIASRGGERESGIFFILGRWTGIIASITNKCKTKLDRWVFTTINLCILWYFSWALTTLPPIIATLSFSMRFDQRWSYSLPNLEVDMVRAQNVYHVAMSSQRGGPDGKALKVYSDDRAAVDCMVPITRRG</sequence>
<protein>
    <submittedName>
        <fullName evidence="2">Uncharacterized protein</fullName>
    </submittedName>
</protein>
<evidence type="ECO:0000256" key="1">
    <source>
        <dbReference type="SAM" id="Phobius"/>
    </source>
</evidence>
<accession>A0A163D938</accession>
<dbReference type="RefSeq" id="XP_018287690.1">
    <property type="nucleotide sequence ID" value="XM_018436765.1"/>
</dbReference>
<name>A0A163D938_PHYB8</name>
<feature type="transmembrane region" description="Helical" evidence="1">
    <location>
        <begin position="71"/>
        <end position="91"/>
    </location>
</feature>
<keyword evidence="1" id="KW-1133">Transmembrane helix</keyword>
<organism evidence="2 3">
    <name type="scientific">Phycomyces blakesleeanus (strain ATCC 8743b / DSM 1359 / FGSC 10004 / NBRC 33097 / NRRL 1555)</name>
    <dbReference type="NCBI Taxonomy" id="763407"/>
    <lineage>
        <taxon>Eukaryota</taxon>
        <taxon>Fungi</taxon>
        <taxon>Fungi incertae sedis</taxon>
        <taxon>Mucoromycota</taxon>
        <taxon>Mucoromycotina</taxon>
        <taxon>Mucoromycetes</taxon>
        <taxon>Mucorales</taxon>
        <taxon>Phycomycetaceae</taxon>
        <taxon>Phycomyces</taxon>
    </lineage>
</organism>
<dbReference type="EMBL" id="KV440991">
    <property type="protein sequence ID" value="OAD69650.1"/>
    <property type="molecule type" value="Genomic_DNA"/>
</dbReference>
<dbReference type="AlphaFoldDB" id="A0A163D938"/>
<reference evidence="3" key="1">
    <citation type="submission" date="2015-06" db="EMBL/GenBank/DDBJ databases">
        <title>Expansion of signal transduction pathways in fungi by whole-genome duplication.</title>
        <authorList>
            <consortium name="DOE Joint Genome Institute"/>
            <person name="Corrochano L.M."/>
            <person name="Kuo A."/>
            <person name="Marcet-Houben M."/>
            <person name="Polaino S."/>
            <person name="Salamov A."/>
            <person name="Villalobos J.M."/>
            <person name="Alvarez M.I."/>
            <person name="Avalos J."/>
            <person name="Benito E.P."/>
            <person name="Benoit I."/>
            <person name="Burger G."/>
            <person name="Camino L.P."/>
            <person name="Canovas D."/>
            <person name="Cerda-Olmedo E."/>
            <person name="Cheng J.-F."/>
            <person name="Dominguez A."/>
            <person name="Elias M."/>
            <person name="Eslava A.P."/>
            <person name="Glaser F."/>
            <person name="Grimwood J."/>
            <person name="Gutierrez G."/>
            <person name="Heitman J."/>
            <person name="Henrissat B."/>
            <person name="Iturriaga E.A."/>
            <person name="Lang B.F."/>
            <person name="Lavin J.L."/>
            <person name="Lee S."/>
            <person name="Li W."/>
            <person name="Lindquist E."/>
            <person name="Lopez-Garcia S."/>
            <person name="Luque E.M."/>
            <person name="Marcos A.T."/>
            <person name="Martin J."/>
            <person name="McCluskey K."/>
            <person name="Medina H.R."/>
            <person name="Miralles-Duran A."/>
            <person name="Miyazaki A."/>
            <person name="Munoz-Torres E."/>
            <person name="Oguiza J.A."/>
            <person name="Ohm R."/>
            <person name="Olmedo M."/>
            <person name="Orejas M."/>
            <person name="Ortiz-Castellanos L."/>
            <person name="Pisabarro A.G."/>
            <person name="Rodriguez-Romero J."/>
            <person name="Ruiz-Herrera J."/>
            <person name="Ruiz-Vazquez R."/>
            <person name="Sanz C."/>
            <person name="Schackwitz W."/>
            <person name="Schmutz J."/>
            <person name="Shahriari M."/>
            <person name="Shelest E."/>
            <person name="Silva-Franco F."/>
            <person name="Soanes D."/>
            <person name="Syed K."/>
            <person name="Tagua V.G."/>
            <person name="Talbot N.J."/>
            <person name="Thon M."/>
            <person name="De vries R.P."/>
            <person name="Wiebenga A."/>
            <person name="Yadav J.S."/>
            <person name="Braun E.L."/>
            <person name="Baker S."/>
            <person name="Garre V."/>
            <person name="Horwitz B."/>
            <person name="Torres-Martinez S."/>
            <person name="Idnurm A."/>
            <person name="Herrera-Estrella A."/>
            <person name="Gabaldon T."/>
            <person name="Grigoriev I.V."/>
        </authorList>
    </citation>
    <scope>NUCLEOTIDE SEQUENCE [LARGE SCALE GENOMIC DNA]</scope>
    <source>
        <strain evidence="3">NRRL 1555(-)</strain>
    </source>
</reference>